<protein>
    <recommendedName>
        <fullName evidence="3">beta-galactosidase</fullName>
        <ecNumber evidence="3">3.2.1.23</ecNumber>
    </recommendedName>
</protein>
<dbReference type="Proteomes" id="UP001247805">
    <property type="component" value="Unassembled WGS sequence"/>
</dbReference>
<evidence type="ECO:0000259" key="9">
    <source>
        <dbReference type="Pfam" id="PF02836"/>
    </source>
</evidence>
<evidence type="ECO:0000256" key="4">
    <source>
        <dbReference type="ARBA" id="ARBA00022801"/>
    </source>
</evidence>
<evidence type="ECO:0000313" key="12">
    <source>
        <dbReference type="Proteomes" id="UP001247805"/>
    </source>
</evidence>
<dbReference type="InterPro" id="IPR017853">
    <property type="entry name" value="GH"/>
</dbReference>
<dbReference type="RefSeq" id="WP_316027114.1">
    <property type="nucleotide sequence ID" value="NZ_JAWDIO010000002.1"/>
</dbReference>
<feature type="chain" id="PRO_5046236213" description="beta-galactosidase" evidence="7">
    <location>
        <begin position="28"/>
        <end position="489"/>
    </location>
</feature>
<feature type="domain" description="Glycoside hydrolase family 2 catalytic" evidence="9">
    <location>
        <begin position="386"/>
        <end position="467"/>
    </location>
</feature>
<comment type="caution">
    <text evidence="11">The sequence shown here is derived from an EMBL/GenBank/DDBJ whole genome shotgun (WGS) entry which is preliminary data.</text>
</comment>
<evidence type="ECO:0000256" key="2">
    <source>
        <dbReference type="ARBA" id="ARBA00007401"/>
    </source>
</evidence>
<evidence type="ECO:0000256" key="1">
    <source>
        <dbReference type="ARBA" id="ARBA00001412"/>
    </source>
</evidence>
<dbReference type="InterPro" id="IPR013783">
    <property type="entry name" value="Ig-like_fold"/>
</dbReference>
<feature type="signal peptide" evidence="7">
    <location>
        <begin position="1"/>
        <end position="27"/>
    </location>
</feature>
<dbReference type="SUPFAM" id="SSF51445">
    <property type="entry name" value="(Trans)glycosidases"/>
    <property type="match status" value="1"/>
</dbReference>
<feature type="domain" description="Glycosyl hydrolases family 2 sugar binding" evidence="10">
    <location>
        <begin position="85"/>
        <end position="256"/>
    </location>
</feature>
<evidence type="ECO:0000259" key="10">
    <source>
        <dbReference type="Pfam" id="PF02837"/>
    </source>
</evidence>
<evidence type="ECO:0000256" key="5">
    <source>
        <dbReference type="ARBA" id="ARBA00023295"/>
    </source>
</evidence>
<gene>
    <name evidence="11" type="ORF">RS130_18250</name>
</gene>
<accession>A0ABU3T012</accession>
<dbReference type="InterPro" id="IPR006102">
    <property type="entry name" value="Ig-like_GH2"/>
</dbReference>
<sequence length="489" mass="55705">MNKIFKTCCVAGGIVASLILVACNNNAQQVVDLASTSQPNVWLKNDWENPEVIQVNKLPARATSYSFESVSAAKTYDRQASKLISLNGQWKFNYVEDVAKRPTTFFQEGFDASSWSDISVPSNWEMQGFGTPIYSNKTYPFLSDIKDIQIPNVTRDNPVGSYLREFTVPQHWQSQQVILHFGGVSSAFYVWVNGVRIGYSQGSRLPSEFDISQFIKTGKNKLAVQVLRWSDGSYLEDQDHWRMSGIHREVLLLAQPKVAINDFAVRTRFDDKFESAKLQIKPELSNLAKADLTGWKVSAQLFNHQGKLIELDGLEEDAKILTRVIHPQRDSYPFNIIQATVSQPKHWTSETPYLYTLTLSLIDDDGKTQDVRSTRVGFREVSYNEKGQILVNGQSIKIIGVNRHDHSPTGGKTVTREEIRKDVEMMKRFNFNAVRASHYPNDPYFYDLCDEYGLYVMDEANIETHTVGGLQANMPQWRSCYVRADYPYV</sequence>
<dbReference type="PANTHER" id="PTHR46323">
    <property type="entry name" value="BETA-GALACTOSIDASE"/>
    <property type="match status" value="1"/>
</dbReference>
<dbReference type="PROSITE" id="PS51257">
    <property type="entry name" value="PROKAR_LIPOPROTEIN"/>
    <property type="match status" value="1"/>
</dbReference>
<feature type="domain" description="Glycoside hydrolase family 2 immunoglobulin-like beta-sandwich" evidence="8">
    <location>
        <begin position="258"/>
        <end position="379"/>
    </location>
</feature>
<organism evidence="11 12">
    <name type="scientific">Paraglaciecola aquimarina</name>
    <dbReference type="NCBI Taxonomy" id="1235557"/>
    <lineage>
        <taxon>Bacteria</taxon>
        <taxon>Pseudomonadati</taxon>
        <taxon>Pseudomonadota</taxon>
        <taxon>Gammaproteobacteria</taxon>
        <taxon>Alteromonadales</taxon>
        <taxon>Alteromonadaceae</taxon>
        <taxon>Paraglaciecola</taxon>
    </lineage>
</organism>
<dbReference type="InterPro" id="IPR006101">
    <property type="entry name" value="Glyco_hydro_2"/>
</dbReference>
<dbReference type="EC" id="3.2.1.23" evidence="3"/>
<keyword evidence="7" id="KW-0732">Signal</keyword>
<keyword evidence="12" id="KW-1185">Reference proteome</keyword>
<comment type="catalytic activity">
    <reaction evidence="1">
        <text>Hydrolysis of terminal non-reducing beta-D-galactose residues in beta-D-galactosides.</text>
        <dbReference type="EC" id="3.2.1.23"/>
    </reaction>
</comment>
<dbReference type="InterPro" id="IPR036156">
    <property type="entry name" value="Beta-gal/glucu_dom_sf"/>
</dbReference>
<dbReference type="InterPro" id="IPR006104">
    <property type="entry name" value="Glyco_hydro_2_N"/>
</dbReference>
<dbReference type="Gene3D" id="2.60.120.260">
    <property type="entry name" value="Galactose-binding domain-like"/>
    <property type="match status" value="1"/>
</dbReference>
<comment type="similarity">
    <text evidence="2 6">Belongs to the glycosyl hydrolase 2 family.</text>
</comment>
<name>A0ABU3T012_9ALTE</name>
<dbReference type="GO" id="GO:0016787">
    <property type="term" value="F:hydrolase activity"/>
    <property type="evidence" value="ECO:0007669"/>
    <property type="project" value="UniProtKB-KW"/>
</dbReference>
<dbReference type="Gene3D" id="3.20.20.80">
    <property type="entry name" value="Glycosidases"/>
    <property type="match status" value="1"/>
</dbReference>
<keyword evidence="5 6" id="KW-0326">Glycosidase</keyword>
<dbReference type="PRINTS" id="PR00132">
    <property type="entry name" value="GLHYDRLASE2"/>
</dbReference>
<dbReference type="SUPFAM" id="SSF49785">
    <property type="entry name" value="Galactose-binding domain-like"/>
    <property type="match status" value="1"/>
</dbReference>
<dbReference type="InterPro" id="IPR006103">
    <property type="entry name" value="Glyco_hydro_2_cat"/>
</dbReference>
<proteinExistence type="inferred from homology"/>
<evidence type="ECO:0000256" key="3">
    <source>
        <dbReference type="ARBA" id="ARBA00012756"/>
    </source>
</evidence>
<dbReference type="Pfam" id="PF02837">
    <property type="entry name" value="Glyco_hydro_2_N"/>
    <property type="match status" value="1"/>
</dbReference>
<dbReference type="EMBL" id="JAWDIO010000002">
    <property type="protein sequence ID" value="MDU0355580.1"/>
    <property type="molecule type" value="Genomic_DNA"/>
</dbReference>
<dbReference type="InterPro" id="IPR023230">
    <property type="entry name" value="Glyco_hydro_2_CS"/>
</dbReference>
<dbReference type="Pfam" id="PF02836">
    <property type="entry name" value="Glyco_hydro_2_C"/>
    <property type="match status" value="1"/>
</dbReference>
<dbReference type="InterPro" id="IPR008979">
    <property type="entry name" value="Galactose-bd-like_sf"/>
</dbReference>
<reference evidence="11 12" key="1">
    <citation type="submission" date="2023-10" db="EMBL/GenBank/DDBJ databases">
        <title>Glaciecola aquimarina strain GGW-M5 nov., isolated from a coastal seawater.</title>
        <authorList>
            <person name="Bayburt H."/>
            <person name="Kim J.M."/>
            <person name="Choi B.J."/>
            <person name="Jeon C.O."/>
        </authorList>
    </citation>
    <scope>NUCLEOTIDE SEQUENCE [LARGE SCALE GENOMIC DNA]</scope>
    <source>
        <strain evidence="11 12">KCTC 32108</strain>
    </source>
</reference>
<evidence type="ECO:0000256" key="7">
    <source>
        <dbReference type="SAM" id="SignalP"/>
    </source>
</evidence>
<dbReference type="Pfam" id="PF00703">
    <property type="entry name" value="Glyco_hydro_2"/>
    <property type="match status" value="1"/>
</dbReference>
<evidence type="ECO:0000259" key="8">
    <source>
        <dbReference type="Pfam" id="PF00703"/>
    </source>
</evidence>
<dbReference type="SUPFAM" id="SSF49303">
    <property type="entry name" value="beta-Galactosidase/glucuronidase domain"/>
    <property type="match status" value="1"/>
</dbReference>
<keyword evidence="4 6" id="KW-0378">Hydrolase</keyword>
<dbReference type="PANTHER" id="PTHR46323:SF2">
    <property type="entry name" value="BETA-GALACTOSIDASE"/>
    <property type="match status" value="1"/>
</dbReference>
<dbReference type="Gene3D" id="2.60.40.10">
    <property type="entry name" value="Immunoglobulins"/>
    <property type="match status" value="1"/>
</dbReference>
<evidence type="ECO:0000313" key="11">
    <source>
        <dbReference type="EMBL" id="MDU0355580.1"/>
    </source>
</evidence>
<dbReference type="PROSITE" id="PS00719">
    <property type="entry name" value="GLYCOSYL_HYDROL_F2_1"/>
    <property type="match status" value="1"/>
</dbReference>
<dbReference type="InterPro" id="IPR050347">
    <property type="entry name" value="Bact_Beta-galactosidase"/>
</dbReference>
<evidence type="ECO:0000256" key="6">
    <source>
        <dbReference type="RuleBase" id="RU361154"/>
    </source>
</evidence>